<accession>A0A4C1X9E3</accession>
<evidence type="ECO:0000313" key="1">
    <source>
        <dbReference type="EMBL" id="GBP58979.1"/>
    </source>
</evidence>
<proteinExistence type="predicted"/>
<sequence length="261" mass="29737">MNHGPTWTGCHISSAVCKTLRGRQTKPKLGGHEQVQEAVPPLITGYKCRRGRLRRRKHLPQTVNCRSLRSVDFTLSSPNNPPRYEIKDWEGCLRKFRNRPEPRLRGHGRRGRLISVMRTRYSASVTSITLSLAQNADSLRVERVTTFTRPAYPQVSESFDGSPPSITPQPSSICPLPSPSDILFLSKRKARPTSKHVNDSSNTVVPMNSKYTRCHRHAPAGRGPGAVRASSPRRLLWFCRRQRNFETPEFSDNRLKRENLY</sequence>
<dbReference type="AlphaFoldDB" id="A0A4C1X9E3"/>
<dbReference type="EMBL" id="BGZK01000750">
    <property type="protein sequence ID" value="GBP58979.1"/>
    <property type="molecule type" value="Genomic_DNA"/>
</dbReference>
<name>A0A4C1X9E3_EUMVA</name>
<dbReference type="Proteomes" id="UP000299102">
    <property type="component" value="Unassembled WGS sequence"/>
</dbReference>
<keyword evidence="2" id="KW-1185">Reference proteome</keyword>
<protein>
    <submittedName>
        <fullName evidence="1">Uncharacterized protein</fullName>
    </submittedName>
</protein>
<evidence type="ECO:0000313" key="2">
    <source>
        <dbReference type="Proteomes" id="UP000299102"/>
    </source>
</evidence>
<reference evidence="1 2" key="1">
    <citation type="journal article" date="2019" name="Commun. Biol.">
        <title>The bagworm genome reveals a unique fibroin gene that provides high tensile strength.</title>
        <authorList>
            <person name="Kono N."/>
            <person name="Nakamura H."/>
            <person name="Ohtoshi R."/>
            <person name="Tomita M."/>
            <person name="Numata K."/>
            <person name="Arakawa K."/>
        </authorList>
    </citation>
    <scope>NUCLEOTIDE SEQUENCE [LARGE SCALE GENOMIC DNA]</scope>
</reference>
<gene>
    <name evidence="1" type="ORF">EVAR_14979_1</name>
</gene>
<comment type="caution">
    <text evidence="1">The sequence shown here is derived from an EMBL/GenBank/DDBJ whole genome shotgun (WGS) entry which is preliminary data.</text>
</comment>
<organism evidence="1 2">
    <name type="scientific">Eumeta variegata</name>
    <name type="common">Bagworm moth</name>
    <name type="synonym">Eumeta japonica</name>
    <dbReference type="NCBI Taxonomy" id="151549"/>
    <lineage>
        <taxon>Eukaryota</taxon>
        <taxon>Metazoa</taxon>
        <taxon>Ecdysozoa</taxon>
        <taxon>Arthropoda</taxon>
        <taxon>Hexapoda</taxon>
        <taxon>Insecta</taxon>
        <taxon>Pterygota</taxon>
        <taxon>Neoptera</taxon>
        <taxon>Endopterygota</taxon>
        <taxon>Lepidoptera</taxon>
        <taxon>Glossata</taxon>
        <taxon>Ditrysia</taxon>
        <taxon>Tineoidea</taxon>
        <taxon>Psychidae</taxon>
        <taxon>Oiketicinae</taxon>
        <taxon>Eumeta</taxon>
    </lineage>
</organism>